<dbReference type="Proteomes" id="UP000494256">
    <property type="component" value="Unassembled WGS sequence"/>
</dbReference>
<organism evidence="1 2">
    <name type="scientific">Arctia plantaginis</name>
    <name type="common">Wood tiger moth</name>
    <name type="synonym">Phalaena plantaginis</name>
    <dbReference type="NCBI Taxonomy" id="874455"/>
    <lineage>
        <taxon>Eukaryota</taxon>
        <taxon>Metazoa</taxon>
        <taxon>Ecdysozoa</taxon>
        <taxon>Arthropoda</taxon>
        <taxon>Hexapoda</taxon>
        <taxon>Insecta</taxon>
        <taxon>Pterygota</taxon>
        <taxon>Neoptera</taxon>
        <taxon>Endopterygota</taxon>
        <taxon>Lepidoptera</taxon>
        <taxon>Glossata</taxon>
        <taxon>Ditrysia</taxon>
        <taxon>Noctuoidea</taxon>
        <taxon>Erebidae</taxon>
        <taxon>Arctiinae</taxon>
        <taxon>Arctia</taxon>
    </lineage>
</organism>
<dbReference type="InterPro" id="IPR028260">
    <property type="entry name" value="FAM177"/>
</dbReference>
<evidence type="ECO:0008006" key="3">
    <source>
        <dbReference type="Google" id="ProtNLM"/>
    </source>
</evidence>
<dbReference type="PANTHER" id="PTHR31206">
    <property type="entry name" value="LP10445P"/>
    <property type="match status" value="1"/>
</dbReference>
<evidence type="ECO:0000313" key="1">
    <source>
        <dbReference type="EMBL" id="CAB3228471.1"/>
    </source>
</evidence>
<protein>
    <recommendedName>
        <fullName evidence="3">Protein FAM177A1</fullName>
    </recommendedName>
</protein>
<dbReference type="EMBL" id="CADEBD010000282">
    <property type="protein sequence ID" value="CAB3228471.1"/>
    <property type="molecule type" value="Genomic_DNA"/>
</dbReference>
<dbReference type="Pfam" id="PF14774">
    <property type="entry name" value="FAM177"/>
    <property type="match status" value="1"/>
</dbReference>
<accession>A0A8S0Z817</accession>
<sequence>MESNPETQVTINKAQRVLHFSDGVDEEFEEEIVPELASKPLEENIDPKTLTWGPWFTYVAQKSGTKVLNAVDYAGESLANFFGITSPKYQLEISEYERVQEEQKKLEEDSAGWMPKNGGGDIPLVLNEPIKVIDNAKNP</sequence>
<name>A0A8S0Z817_ARCPL</name>
<dbReference type="PANTHER" id="PTHR31206:SF1">
    <property type="entry name" value="LP10445P"/>
    <property type="match status" value="1"/>
</dbReference>
<dbReference type="AlphaFoldDB" id="A0A8S0Z817"/>
<proteinExistence type="predicted"/>
<evidence type="ECO:0000313" key="2">
    <source>
        <dbReference type="Proteomes" id="UP000494256"/>
    </source>
</evidence>
<gene>
    <name evidence="1" type="ORF">APLA_LOCUS3575</name>
</gene>
<reference evidence="1 2" key="1">
    <citation type="submission" date="2020-04" db="EMBL/GenBank/DDBJ databases">
        <authorList>
            <person name="Wallbank WR R."/>
            <person name="Pardo Diaz C."/>
            <person name="Kozak K."/>
            <person name="Martin S."/>
            <person name="Jiggins C."/>
            <person name="Moest M."/>
            <person name="Warren A I."/>
            <person name="Byers J.R.P. K."/>
            <person name="Montejo-Kovacevich G."/>
            <person name="Yen C E."/>
        </authorList>
    </citation>
    <scope>NUCLEOTIDE SEQUENCE [LARGE SCALE GENOMIC DNA]</scope>
</reference>
<comment type="caution">
    <text evidence="1">The sequence shown here is derived from an EMBL/GenBank/DDBJ whole genome shotgun (WGS) entry which is preliminary data.</text>
</comment>
<dbReference type="OrthoDB" id="435980at2759"/>